<reference evidence="1" key="1">
    <citation type="submission" date="2023-04" db="EMBL/GenBank/DDBJ databases">
        <title>Ambrosiozyma monospora NBRC 10751.</title>
        <authorList>
            <person name="Ichikawa N."/>
            <person name="Sato H."/>
            <person name="Tonouchi N."/>
        </authorList>
    </citation>
    <scope>NUCLEOTIDE SEQUENCE</scope>
    <source>
        <strain evidence="1">NBRC 10751</strain>
    </source>
</reference>
<proteinExistence type="predicted"/>
<name>A0ACB5SY59_AMBMO</name>
<evidence type="ECO:0000313" key="2">
    <source>
        <dbReference type="Proteomes" id="UP001165064"/>
    </source>
</evidence>
<dbReference type="EMBL" id="BSXS01001563">
    <property type="protein sequence ID" value="GME76544.1"/>
    <property type="molecule type" value="Genomic_DNA"/>
</dbReference>
<organism evidence="1 2">
    <name type="scientific">Ambrosiozyma monospora</name>
    <name type="common">Yeast</name>
    <name type="synonym">Endomycopsis monosporus</name>
    <dbReference type="NCBI Taxonomy" id="43982"/>
    <lineage>
        <taxon>Eukaryota</taxon>
        <taxon>Fungi</taxon>
        <taxon>Dikarya</taxon>
        <taxon>Ascomycota</taxon>
        <taxon>Saccharomycotina</taxon>
        <taxon>Pichiomycetes</taxon>
        <taxon>Pichiales</taxon>
        <taxon>Pichiaceae</taxon>
        <taxon>Ambrosiozyma</taxon>
    </lineage>
</organism>
<protein>
    <submittedName>
        <fullName evidence="1">Unnamed protein product</fullName>
    </submittedName>
</protein>
<keyword evidence="2" id="KW-1185">Reference proteome</keyword>
<gene>
    <name evidence="1" type="ORF">Amon02_000265800</name>
</gene>
<sequence>MDTIGKLQILTSRFPTLDHDALLEILIVCDGDVESATELLSEQIPPSSLTTVEQQNSIPEPKKDEGADPDTEEELLSCLDTTKKSVDSHKETDSISDQDK</sequence>
<accession>A0ACB5SY59</accession>
<evidence type="ECO:0000313" key="1">
    <source>
        <dbReference type="EMBL" id="GME76544.1"/>
    </source>
</evidence>
<dbReference type="Proteomes" id="UP001165064">
    <property type="component" value="Unassembled WGS sequence"/>
</dbReference>
<comment type="caution">
    <text evidence="1">The sequence shown here is derived from an EMBL/GenBank/DDBJ whole genome shotgun (WGS) entry which is preliminary data.</text>
</comment>